<accession>A0A9X1YTZ9</accession>
<dbReference type="Proteomes" id="UP001155163">
    <property type="component" value="Unassembled WGS sequence"/>
</dbReference>
<proteinExistence type="predicted"/>
<evidence type="ECO:0000313" key="1">
    <source>
        <dbReference type="EMBL" id="MCK9798183.1"/>
    </source>
</evidence>
<keyword evidence="4" id="KW-1185">Reference proteome</keyword>
<evidence type="ECO:0000313" key="3">
    <source>
        <dbReference type="Proteomes" id="UP001155059"/>
    </source>
</evidence>
<dbReference type="RefSeq" id="WP_123331556.1">
    <property type="nucleotide sequence ID" value="NZ_JALQCW010000022.1"/>
</dbReference>
<dbReference type="EMBL" id="JALQCX010000021">
    <property type="protein sequence ID" value="MCK9815025.1"/>
    <property type="molecule type" value="Genomic_DNA"/>
</dbReference>
<dbReference type="Proteomes" id="UP001155059">
    <property type="component" value="Unassembled WGS sequence"/>
</dbReference>
<dbReference type="EMBL" id="JALQCW010000022">
    <property type="protein sequence ID" value="MCK9798183.1"/>
    <property type="molecule type" value="Genomic_DNA"/>
</dbReference>
<evidence type="ECO:0000313" key="4">
    <source>
        <dbReference type="Proteomes" id="UP001155163"/>
    </source>
</evidence>
<dbReference type="Pfam" id="PF18977">
    <property type="entry name" value="DUF5713"/>
    <property type="match status" value="1"/>
</dbReference>
<reference evidence="3 4" key="2">
    <citation type="journal article" date="2023" name="Plant Pathol.">
        <title>Dismantling and reorganizing Pseudomonas marginalis sensu#lato.</title>
        <authorList>
            <person name="Sawada H."/>
            <person name="Fujikawa T."/>
            <person name="Satou M."/>
        </authorList>
    </citation>
    <scope>NUCLEOTIDE SEQUENCE [LARGE SCALE GENOMIC DNA]</scope>
    <source>
        <strain evidence="1 3">MAFF 302030</strain>
        <strain evidence="2 4">MAFF 302046</strain>
    </source>
</reference>
<sequence>MTISNEKLKNYPFLAEMTQDAYFPPHLVAKGQQLLLDMCATIEAESPQGLTELYAITQATTDDFNALAEEFEENGSEIETAARDCIGTDFAVIASAYGFDADIEELIATRDW</sequence>
<protein>
    <submittedName>
        <fullName evidence="1">DUF5713 family protein</fullName>
    </submittedName>
</protein>
<dbReference type="AlphaFoldDB" id="A0A9X1YTZ9"/>
<dbReference type="InterPro" id="IPR043767">
    <property type="entry name" value="DUF5713"/>
</dbReference>
<evidence type="ECO:0000313" key="2">
    <source>
        <dbReference type="EMBL" id="MCK9815025.1"/>
    </source>
</evidence>
<comment type="caution">
    <text evidence="1">The sequence shown here is derived from an EMBL/GenBank/DDBJ whole genome shotgun (WGS) entry which is preliminary data.</text>
</comment>
<reference evidence="3 4" key="1">
    <citation type="journal article" date="2022" name="Int. J. Syst. Evol. Microbiol.">
        <title>Pseudomonas aegrilactucae sp. nov. and Pseudomonas morbosilactucae sp. nov., pathogens causing bacterial rot of lettuce in Japan.</title>
        <authorList>
            <person name="Sawada H."/>
            <person name="Fujikawa T."/>
            <person name="Satou M."/>
        </authorList>
    </citation>
    <scope>NUCLEOTIDE SEQUENCE [LARGE SCALE GENOMIC DNA]</scope>
    <source>
        <strain evidence="1 3">MAFF 302030</strain>
        <strain evidence="2 4">MAFF 302046</strain>
    </source>
</reference>
<name>A0A9X1YTZ9_9PSED</name>
<gene>
    <name evidence="1" type="ORF">M1B34_10740</name>
    <name evidence="2" type="ORF">M1B35_13020</name>
</gene>
<organism evidence="1 3">
    <name type="scientific">Pseudomonas morbosilactucae</name>
    <dbReference type="NCBI Taxonomy" id="2938197"/>
    <lineage>
        <taxon>Bacteria</taxon>
        <taxon>Pseudomonadati</taxon>
        <taxon>Pseudomonadota</taxon>
        <taxon>Gammaproteobacteria</taxon>
        <taxon>Pseudomonadales</taxon>
        <taxon>Pseudomonadaceae</taxon>
        <taxon>Pseudomonas</taxon>
    </lineage>
</organism>